<dbReference type="AlphaFoldDB" id="A0A1C7H2J1"/>
<evidence type="ECO:0000313" key="8">
    <source>
        <dbReference type="Proteomes" id="UP000092631"/>
    </source>
</evidence>
<dbReference type="GO" id="GO:0004553">
    <property type="term" value="F:hydrolase activity, hydrolyzing O-glycosyl compounds"/>
    <property type="evidence" value="ECO:0007669"/>
    <property type="project" value="InterPro"/>
</dbReference>
<dbReference type="KEGG" id="bcae:A4V03_17440"/>
<evidence type="ECO:0000313" key="7">
    <source>
        <dbReference type="EMBL" id="ANU59118.1"/>
    </source>
</evidence>
<keyword evidence="2 7" id="KW-0858">Xylan degradation</keyword>
<dbReference type="SUPFAM" id="SSF75005">
    <property type="entry name" value="Arabinanase/levansucrase/invertase"/>
    <property type="match status" value="1"/>
</dbReference>
<dbReference type="InterPro" id="IPR023296">
    <property type="entry name" value="Glyco_hydro_beta-prop_sf"/>
</dbReference>
<dbReference type="Proteomes" id="UP000092631">
    <property type="component" value="Chromosome"/>
</dbReference>
<evidence type="ECO:0000256" key="4">
    <source>
        <dbReference type="ARBA" id="ARBA00023277"/>
    </source>
</evidence>
<evidence type="ECO:0000256" key="3">
    <source>
        <dbReference type="ARBA" id="ARBA00022801"/>
    </source>
</evidence>
<dbReference type="InterPro" id="IPR006710">
    <property type="entry name" value="Glyco_hydro_43"/>
</dbReference>
<accession>A0A1C7H2J1</accession>
<evidence type="ECO:0000256" key="5">
    <source>
        <dbReference type="ARBA" id="ARBA00023295"/>
    </source>
</evidence>
<dbReference type="Pfam" id="PF04616">
    <property type="entry name" value="Glyco_hydro_43"/>
    <property type="match status" value="1"/>
</dbReference>
<dbReference type="InterPro" id="IPR052176">
    <property type="entry name" value="Glycosyl_Hydrlase_43_Enz"/>
</dbReference>
<dbReference type="PANTHER" id="PTHR43772">
    <property type="entry name" value="ENDO-1,4-BETA-XYLANASE"/>
    <property type="match status" value="1"/>
</dbReference>
<dbReference type="InterPro" id="IPR003961">
    <property type="entry name" value="FN3_dom"/>
</dbReference>
<dbReference type="Gene3D" id="2.115.10.20">
    <property type="entry name" value="Glycosyl hydrolase domain, family 43"/>
    <property type="match status" value="1"/>
</dbReference>
<protein>
    <submittedName>
        <fullName evidence="7">1,4-beta-xylanase</fullName>
    </submittedName>
</protein>
<dbReference type="EMBL" id="CP015401">
    <property type="protein sequence ID" value="ANU59118.1"/>
    <property type="molecule type" value="Genomic_DNA"/>
</dbReference>
<sequence>MRKGILLNILFIIGMTCLVSCNDDNKKALDEGKNTESGNGQEGSMDPITEFTAAATSKANELQLKWKNPSDAVLVEISYALEVGGGGIPLITNVRVYGEKNSKYTLQLLEFGTYQIAAVAIDNYGNRSEKVTISATPAEKDAIDPDIIAEYKLPIADPFVLYHEGKYYAYGTRVNGFEVYISDDLKHWKRNETKALSPENSWGARWYWAPEVYYVKSKNLFYMFYSVDEHICAAISTSPEGPFVQREKKPIVADEKGIDTSLFIDDDGTPYLYYVRFTDGNVIWVAEMNDDLTSIKKETLTKCISVTDEWEKKQAKVTEGPSLLKKGDTYYLIYSANHYESKDYAVGYATATSPKGPWTKYSGNPILRRDKEAAKSVGLVGTGHGAPFVCADGSYKYIFHAHASETSVGPRTSYISNFNISDKGVISITGETIEPVRIK</sequence>
<reference evidence="8" key="1">
    <citation type="submission" date="2016-04" db="EMBL/GenBank/DDBJ databases">
        <title>Complete Genome Sequences of Twelve Strains of a Stable Defined Moderately Diverse Mouse Microbiota 2 (sDMDMm2).</title>
        <authorList>
            <person name="Uchimura Y."/>
            <person name="Wyss M."/>
            <person name="Brugiroux S."/>
            <person name="Limenitakis J.P."/>
            <person name="Stecher B."/>
            <person name="McCoy K.D."/>
            <person name="Macpherson A.J."/>
        </authorList>
    </citation>
    <scope>NUCLEOTIDE SEQUENCE [LARGE SCALE GENOMIC DNA]</scope>
    <source>
        <strain evidence="8">I48</strain>
    </source>
</reference>
<keyword evidence="4" id="KW-0119">Carbohydrate metabolism</keyword>
<keyword evidence="8" id="KW-1185">Reference proteome</keyword>
<gene>
    <name evidence="7" type="ORF">A4V03_17440</name>
</gene>
<evidence type="ECO:0000256" key="2">
    <source>
        <dbReference type="ARBA" id="ARBA00022651"/>
    </source>
</evidence>
<evidence type="ECO:0000256" key="6">
    <source>
        <dbReference type="RuleBase" id="RU361187"/>
    </source>
</evidence>
<proteinExistence type="inferred from homology"/>
<dbReference type="PANTHER" id="PTHR43772:SF2">
    <property type="entry name" value="PUTATIVE (AFU_ORTHOLOGUE AFUA_2G04480)-RELATED"/>
    <property type="match status" value="1"/>
</dbReference>
<keyword evidence="5 6" id="KW-0326">Glycosidase</keyword>
<keyword evidence="2 7" id="KW-0624">Polysaccharide degradation</keyword>
<dbReference type="GO" id="GO:0045493">
    <property type="term" value="P:xylan catabolic process"/>
    <property type="evidence" value="ECO:0007669"/>
    <property type="project" value="UniProtKB-KW"/>
</dbReference>
<keyword evidence="3 6" id="KW-0378">Hydrolase</keyword>
<dbReference type="OrthoDB" id="1016412at2"/>
<dbReference type="CDD" id="cd00063">
    <property type="entry name" value="FN3"/>
    <property type="match status" value="1"/>
</dbReference>
<name>A0A1C7H2J1_9BACE</name>
<organism evidence="7 8">
    <name type="scientific">Bacteroides caecimuris</name>
    <dbReference type="NCBI Taxonomy" id="1796613"/>
    <lineage>
        <taxon>Bacteria</taxon>
        <taxon>Pseudomonadati</taxon>
        <taxon>Bacteroidota</taxon>
        <taxon>Bacteroidia</taxon>
        <taxon>Bacteroidales</taxon>
        <taxon>Bacteroidaceae</taxon>
        <taxon>Bacteroides</taxon>
    </lineage>
</organism>
<dbReference type="CDD" id="cd08991">
    <property type="entry name" value="GH43_HoAraf43-like"/>
    <property type="match status" value="1"/>
</dbReference>
<comment type="similarity">
    <text evidence="1 6">Belongs to the glycosyl hydrolase 43 family.</text>
</comment>
<evidence type="ECO:0000256" key="1">
    <source>
        <dbReference type="ARBA" id="ARBA00009865"/>
    </source>
</evidence>